<feature type="active site" description="Schiff-base intermediate with substrate; via pyruvic acid" evidence="11">
    <location>
        <position position="207"/>
    </location>
</feature>
<keyword evidence="1 11" id="KW-1003">Cell membrane</keyword>
<feature type="chain" id="PRO_5033177691" description="Phosphatidylserine decarboxylase alpha chain" evidence="11">
    <location>
        <begin position="207"/>
        <end position="238"/>
    </location>
</feature>
<comment type="caution">
    <text evidence="12">The sequence shown here is derived from an EMBL/GenBank/DDBJ whole genome shotgun (WGS) entry which is preliminary data.</text>
</comment>
<dbReference type="EMBL" id="JACIFP010000001">
    <property type="protein sequence ID" value="MBB4137915.1"/>
    <property type="molecule type" value="Genomic_DNA"/>
</dbReference>
<keyword evidence="13" id="KW-1185">Reference proteome</keyword>
<dbReference type="NCBIfam" id="NF003679">
    <property type="entry name" value="PRK05305.1-3"/>
    <property type="match status" value="1"/>
</dbReference>
<keyword evidence="5 11" id="KW-0472">Membrane</keyword>
<comment type="catalytic activity">
    <reaction evidence="11">
        <text>a 1,2-diacyl-sn-glycero-3-phospho-L-serine + H(+) = a 1,2-diacyl-sn-glycero-3-phosphoethanolamine + CO2</text>
        <dbReference type="Rhea" id="RHEA:20828"/>
        <dbReference type="ChEBI" id="CHEBI:15378"/>
        <dbReference type="ChEBI" id="CHEBI:16526"/>
        <dbReference type="ChEBI" id="CHEBI:57262"/>
        <dbReference type="ChEBI" id="CHEBI:64612"/>
        <dbReference type="EC" id="4.1.1.65"/>
    </reaction>
</comment>
<keyword evidence="6 11" id="KW-0865">Zymogen</keyword>
<name>A0A840EXZ3_9ACTN</name>
<evidence type="ECO:0000256" key="5">
    <source>
        <dbReference type="ARBA" id="ARBA00023136"/>
    </source>
</evidence>
<evidence type="ECO:0000256" key="8">
    <source>
        <dbReference type="ARBA" id="ARBA00023239"/>
    </source>
</evidence>
<keyword evidence="9 11" id="KW-1208">Phospholipid metabolism</keyword>
<dbReference type="Pfam" id="PF02666">
    <property type="entry name" value="PS_Dcarbxylase"/>
    <property type="match status" value="1"/>
</dbReference>
<comment type="cofactor">
    <cofactor evidence="11">
        <name>pyruvate</name>
        <dbReference type="ChEBI" id="CHEBI:15361"/>
    </cofactor>
    <text evidence="11">Binds 1 pyruvoyl group covalently per subunit.</text>
</comment>
<dbReference type="AlphaFoldDB" id="A0A840EXZ3"/>
<dbReference type="HAMAP" id="MF_00664">
    <property type="entry name" value="PS_decarb_PSD_A"/>
    <property type="match status" value="1"/>
</dbReference>
<evidence type="ECO:0000256" key="7">
    <source>
        <dbReference type="ARBA" id="ARBA00023209"/>
    </source>
</evidence>
<dbReference type="UniPathway" id="UPA00558">
    <property type="reaction ID" value="UER00616"/>
</dbReference>
<dbReference type="InterPro" id="IPR003817">
    <property type="entry name" value="PS_Dcarbxylase"/>
</dbReference>
<evidence type="ECO:0000256" key="2">
    <source>
        <dbReference type="ARBA" id="ARBA00022516"/>
    </source>
</evidence>
<evidence type="ECO:0000256" key="4">
    <source>
        <dbReference type="ARBA" id="ARBA00023098"/>
    </source>
</evidence>
<comment type="subunit">
    <text evidence="11">Heterodimer of a large membrane-associated beta subunit and a small pyruvoyl-containing alpha subunit.</text>
</comment>
<organism evidence="12 13">
    <name type="scientific">Gordonia humi</name>
    <dbReference type="NCBI Taxonomy" id="686429"/>
    <lineage>
        <taxon>Bacteria</taxon>
        <taxon>Bacillati</taxon>
        <taxon>Actinomycetota</taxon>
        <taxon>Actinomycetes</taxon>
        <taxon>Mycobacteriales</taxon>
        <taxon>Gordoniaceae</taxon>
        <taxon>Gordonia</taxon>
    </lineage>
</organism>
<proteinExistence type="inferred from homology"/>
<keyword evidence="10 11" id="KW-0670">Pyruvate</keyword>
<comment type="function">
    <text evidence="11">Catalyzes the formation of phosphatidylethanolamine (PtdEtn) from phosphatidylserine (PtdSer).</text>
</comment>
<comment type="similarity">
    <text evidence="11">Belongs to the phosphatidylserine decarboxylase family. PSD-A subfamily.</text>
</comment>
<dbReference type="EC" id="4.1.1.65" evidence="11"/>
<evidence type="ECO:0000256" key="9">
    <source>
        <dbReference type="ARBA" id="ARBA00023264"/>
    </source>
</evidence>
<keyword evidence="2 11" id="KW-0444">Lipid biosynthesis</keyword>
<keyword evidence="3 11" id="KW-0210">Decarboxylase</keyword>
<dbReference type="GO" id="GO:0005886">
    <property type="term" value="C:plasma membrane"/>
    <property type="evidence" value="ECO:0007669"/>
    <property type="project" value="UniProtKB-SubCell"/>
</dbReference>
<dbReference type="GO" id="GO:0004609">
    <property type="term" value="F:phosphatidylserine decarboxylase activity"/>
    <property type="evidence" value="ECO:0007669"/>
    <property type="project" value="UniProtKB-UniRule"/>
</dbReference>
<sequence>MARRPAQPDDRTGVGHLIDLFNATVPPVHRRGLPFVAAPAAVALIGRKHPWLARSAAATAAASALFFRHPSRVPPAGPGLVVAPADGAIALVDEAVPHPELGLGDQPLPRVCTFLSIFDVHVQRVPIAGRVESVVHKPGEFLSADLPEASTANERTSMTIATGEDGTGPRVGVVQIAGLLARRIVNEASVGDDLTLGDTYGLIRFGSRVDVYLPAGSVPKVTVGQRAVGAETVFAELV</sequence>
<feature type="site" description="Cleavage (non-hydrolytic); by autocatalysis" evidence="11">
    <location>
        <begin position="206"/>
        <end position="207"/>
    </location>
</feature>
<feature type="chain" id="PRO_5033177692" description="Phosphatidylserine decarboxylase beta chain" evidence="11">
    <location>
        <begin position="1"/>
        <end position="206"/>
    </location>
</feature>
<comment type="subcellular location">
    <subcellularLocation>
        <location evidence="11">Cell membrane</location>
        <topology evidence="11">Peripheral membrane protein</topology>
    </subcellularLocation>
</comment>
<comment type="PTM">
    <text evidence="11">Is synthesized initially as an inactive proenzyme. Formation of the active enzyme involves a self-maturation process in which the active site pyruvoyl group is generated from an internal serine residue via an autocatalytic post-translational modification. Two non-identical subunits are generated from the proenzyme in this reaction, and the pyruvate is formed at the N-terminus of the alpha chain, which is derived from the carboxyl end of the proenzyme. The post-translation cleavage follows an unusual pathway, termed non-hydrolytic serinolysis, in which the side chain hydroxyl group of the serine supplies its oxygen atom to form the C-terminus of the beta chain, while the remainder of the serine residue undergoes an oxidative deamination to produce ammonia and the pyruvoyl prosthetic group on the alpha chain.</text>
</comment>
<dbReference type="PANTHER" id="PTHR35809">
    <property type="entry name" value="ARCHAETIDYLSERINE DECARBOXYLASE PROENZYME-RELATED"/>
    <property type="match status" value="1"/>
</dbReference>
<evidence type="ECO:0000313" key="13">
    <source>
        <dbReference type="Proteomes" id="UP000551501"/>
    </source>
</evidence>
<dbReference type="PANTHER" id="PTHR35809:SF1">
    <property type="entry name" value="ARCHAETIDYLSERINE DECARBOXYLASE PROENZYME-RELATED"/>
    <property type="match status" value="1"/>
</dbReference>
<evidence type="ECO:0000313" key="12">
    <source>
        <dbReference type="EMBL" id="MBB4137915.1"/>
    </source>
</evidence>
<gene>
    <name evidence="11" type="primary">psd</name>
    <name evidence="12" type="ORF">BKA16_004467</name>
</gene>
<evidence type="ECO:0000256" key="6">
    <source>
        <dbReference type="ARBA" id="ARBA00023145"/>
    </source>
</evidence>
<accession>A0A840EXZ3</accession>
<evidence type="ECO:0000256" key="11">
    <source>
        <dbReference type="HAMAP-Rule" id="MF_00664"/>
    </source>
</evidence>
<protein>
    <recommendedName>
        <fullName evidence="11">Phosphatidylserine decarboxylase proenzyme</fullName>
        <ecNumber evidence="11">4.1.1.65</ecNumber>
    </recommendedName>
    <component>
        <recommendedName>
            <fullName evidence="11">Phosphatidylserine decarboxylase alpha chain</fullName>
        </recommendedName>
    </component>
    <component>
        <recommendedName>
            <fullName evidence="11">Phosphatidylserine decarboxylase beta chain</fullName>
        </recommendedName>
    </component>
</protein>
<keyword evidence="8 11" id="KW-0456">Lyase</keyword>
<dbReference type="RefSeq" id="WP_183372749.1">
    <property type="nucleotide sequence ID" value="NZ_BAABHL010000001.1"/>
</dbReference>
<feature type="modified residue" description="Pyruvic acid (Ser); by autocatalysis" evidence="11">
    <location>
        <position position="207"/>
    </location>
</feature>
<evidence type="ECO:0000256" key="1">
    <source>
        <dbReference type="ARBA" id="ARBA00022475"/>
    </source>
</evidence>
<reference evidence="12 13" key="1">
    <citation type="submission" date="2020-08" db="EMBL/GenBank/DDBJ databases">
        <title>Sequencing the genomes of 1000 actinobacteria strains.</title>
        <authorList>
            <person name="Klenk H.-P."/>
        </authorList>
    </citation>
    <scope>NUCLEOTIDE SEQUENCE [LARGE SCALE GENOMIC DNA]</scope>
    <source>
        <strain evidence="12 13">DSM 45298</strain>
    </source>
</reference>
<evidence type="ECO:0000256" key="3">
    <source>
        <dbReference type="ARBA" id="ARBA00022793"/>
    </source>
</evidence>
<evidence type="ECO:0000256" key="10">
    <source>
        <dbReference type="ARBA" id="ARBA00023317"/>
    </source>
</evidence>
<comment type="pathway">
    <text evidence="11">Phospholipid metabolism; phosphatidylethanolamine biosynthesis; phosphatidylethanolamine from CDP-diacylglycerol: step 2/2.</text>
</comment>
<keyword evidence="7 11" id="KW-0594">Phospholipid biosynthesis</keyword>
<dbReference type="GO" id="GO:0006646">
    <property type="term" value="P:phosphatidylethanolamine biosynthetic process"/>
    <property type="evidence" value="ECO:0007669"/>
    <property type="project" value="UniProtKB-UniRule"/>
</dbReference>
<dbReference type="Proteomes" id="UP000551501">
    <property type="component" value="Unassembled WGS sequence"/>
</dbReference>
<dbReference type="InterPro" id="IPR033175">
    <property type="entry name" value="PSD-A"/>
</dbReference>
<keyword evidence="4 11" id="KW-0443">Lipid metabolism</keyword>